<dbReference type="PANTHER" id="PTHR21136">
    <property type="entry name" value="SNARE PROTEINS"/>
    <property type="match status" value="1"/>
</dbReference>
<evidence type="ECO:0000256" key="6">
    <source>
        <dbReference type="ARBA" id="ARBA00023136"/>
    </source>
</evidence>
<dbReference type="Pfam" id="PF10516">
    <property type="entry name" value="SHNi-TPR"/>
    <property type="match status" value="1"/>
</dbReference>
<evidence type="ECO:0000256" key="11">
    <source>
        <dbReference type="SAM" id="Phobius"/>
    </source>
</evidence>
<dbReference type="Proteomes" id="UP001259832">
    <property type="component" value="Unassembled WGS sequence"/>
</dbReference>
<dbReference type="SUPFAM" id="SSF51430">
    <property type="entry name" value="NAD(P)-linked oxidoreductase"/>
    <property type="match status" value="1"/>
</dbReference>
<dbReference type="InterPro" id="IPR019734">
    <property type="entry name" value="TPR_rpt"/>
</dbReference>
<evidence type="ECO:0000256" key="4">
    <source>
        <dbReference type="ARBA" id="ARBA00022927"/>
    </source>
</evidence>
<dbReference type="SMART" id="SM01270">
    <property type="entry name" value="Longin"/>
    <property type="match status" value="1"/>
</dbReference>
<evidence type="ECO:0000256" key="8">
    <source>
        <dbReference type="PROSITE-ProRule" id="PRU00290"/>
    </source>
</evidence>
<evidence type="ECO:0000313" key="14">
    <source>
        <dbReference type="EMBL" id="KAK1931085.1"/>
    </source>
</evidence>
<dbReference type="PANTHER" id="PTHR21136:SF168">
    <property type="entry name" value="VESICLE-ASSOCIATED MEMBRANE PROTEIN 9"/>
    <property type="match status" value="1"/>
</dbReference>
<dbReference type="InterPro" id="IPR011990">
    <property type="entry name" value="TPR-like_helical_dom_sf"/>
</dbReference>
<reference evidence="14" key="1">
    <citation type="submission" date="2023-08" db="EMBL/GenBank/DDBJ databases">
        <title>Reference Genome Resource for the Citrus Pathogen Phytophthora citrophthora.</title>
        <authorList>
            <person name="Moller H."/>
            <person name="Coetzee B."/>
            <person name="Rose L.J."/>
            <person name="Van Niekerk J.M."/>
        </authorList>
    </citation>
    <scope>NUCLEOTIDE SEQUENCE</scope>
    <source>
        <strain evidence="14">STE-U-9442</strain>
    </source>
</reference>
<dbReference type="InterPro" id="IPR001388">
    <property type="entry name" value="Synaptobrevin-like"/>
</dbReference>
<dbReference type="Gene3D" id="1.20.5.110">
    <property type="match status" value="1"/>
</dbReference>
<dbReference type="InterPro" id="IPR010908">
    <property type="entry name" value="Longin_dom"/>
</dbReference>
<dbReference type="GO" id="GO:0015031">
    <property type="term" value="P:protein transport"/>
    <property type="evidence" value="ECO:0007669"/>
    <property type="project" value="UniProtKB-KW"/>
</dbReference>
<evidence type="ECO:0000313" key="15">
    <source>
        <dbReference type="Proteomes" id="UP001259832"/>
    </source>
</evidence>
<dbReference type="InterPro" id="IPR042855">
    <property type="entry name" value="V_SNARE_CC"/>
</dbReference>
<feature type="repeat" description="TPR" evidence="9">
    <location>
        <begin position="915"/>
        <end position="948"/>
    </location>
</feature>
<dbReference type="Gene3D" id="3.30.450.50">
    <property type="entry name" value="Longin domain"/>
    <property type="match status" value="1"/>
</dbReference>
<protein>
    <submittedName>
        <fullName evidence="14">Vesicle-associated membrane protein 7B</fullName>
    </submittedName>
</protein>
<dbReference type="AlphaFoldDB" id="A0AAD9LC88"/>
<comment type="caution">
    <text evidence="14">The sequence shown here is derived from an EMBL/GenBank/DDBJ whole genome shotgun (WGS) entry which is preliminary data.</text>
</comment>
<dbReference type="Gene3D" id="3.20.20.100">
    <property type="entry name" value="NADP-dependent oxidoreductase domain"/>
    <property type="match status" value="1"/>
</dbReference>
<feature type="region of interest" description="Disordered" evidence="10">
    <location>
        <begin position="1143"/>
        <end position="1163"/>
    </location>
</feature>
<feature type="region of interest" description="Disordered" evidence="10">
    <location>
        <begin position="1030"/>
        <end position="1051"/>
    </location>
</feature>
<dbReference type="Pfam" id="PF00957">
    <property type="entry name" value="Synaptobrevin"/>
    <property type="match status" value="1"/>
</dbReference>
<sequence length="1163" mass="128911">MKTIICTGQRVRLSTLRSAHLHVGRATGPATEDFVARSPFLSSTSPKLRVSESGDDAQWVSVSPRGIGSPGLWAKDMPRLDTCKNVMSSYTSNFIQAAVNPAVPTKAGEKQTYVEALALNESIEDLDIPRECFVVSTLIGSNVVHPSNPEADGRLTKEYVEKGVEITMGELDIETLDHAVCQIPDELALVPGKQGELMERLKATCDALELLCNDGKVQSYGFALPNFDVSSKPLEQLVEKTFTPLSEQFGRFASLQLPQHVGSAIFPLPETVLQFRKERKMLLIGDRPLEAMLSSGNPFHFKAYNDTTGEDVALLLKTAFNLGIAVEKKYMEKIRPENEHLDLPPAEEVAWAHILANQHSQFDNLQVWMYVRETQIYPRVEATIKAFNKHKETEELGFAYSMAMNQLLKCFTGSIEVTSPDELVDADRAANIMTAWKEKKGLLPSDKISLQEVAVLASLSSGMDITLLEEQLPSTSKLPFTQKLSANQLQHLATLAQPHFTVEKSNFDTMAPTTAASATLIRDNIKFLAIARATDKVIVASYMHSADGKSRGGEADMVNFKEMLSKVIRAPTWKTQVTPNGRHSLDCDPNKFHFTMNNDELVFAAITAKDYPIRLAFQMISAVQTEIVPKFGSKALTCRENGLDKDCAKPFAGICATYDDRTKVDKLSEVMHQVDGVKTVMHNNIQVVLSNTEKMEVVEQKTNDLNEQAKVFRNTGRKLRRQMWWKNVKLTILLSVCAILVILIILAVLGVFKKSSSSKESTRLLRVFFNCLLFGAILQRKMSTTETSTAQELQATLTDPRYLRGVALLKDKRLEEAVVTFEDLLRTMCEAEGKSDSLAVAPVYYEYGHALLTLTEATASLFGGAVEGAANGGGDGEQDARDAADDLEAAWEVMELSRVIYSRYPGDEAVEAQLARVYTRLGDLGLESDQFEQAKADFEKALLLRRKLLKSTKAEDTTQLADLYCQLAIACIYRDSTADKESEKEVVPNEELTHYVMAGRVMAENIHRAVKKCEKLQKFVDDRIPKYSLDAEAEPKGKGKRKAPSGAEDPNLTLEFKGEHPETLKDEFLVCAGVKQDELKEDEKTLLDYMEIYLELKEKVDGIKETIAGAVANEAKEEKAETTIGFGQTDSSASAVNVIPVKKRKTEATASTKPEETTADDKE</sequence>
<name>A0AAD9LC88_9STRA</name>
<gene>
    <name evidence="14" type="ORF">P3T76_013274</name>
</gene>
<accession>A0AAD9LC88</accession>
<feature type="compositionally biased region" description="Basic and acidic residues" evidence="10">
    <location>
        <begin position="1153"/>
        <end position="1163"/>
    </location>
</feature>
<dbReference type="EMBL" id="JASMQC010000035">
    <property type="protein sequence ID" value="KAK1931085.1"/>
    <property type="molecule type" value="Genomic_DNA"/>
</dbReference>
<dbReference type="PROSITE" id="PS50892">
    <property type="entry name" value="V_SNARE"/>
    <property type="match status" value="1"/>
</dbReference>
<dbReference type="Gene3D" id="1.25.40.10">
    <property type="entry name" value="Tetratricopeptide repeat domain"/>
    <property type="match status" value="1"/>
</dbReference>
<keyword evidence="2" id="KW-0813">Transport</keyword>
<evidence type="ECO:0000256" key="3">
    <source>
        <dbReference type="ARBA" id="ARBA00022692"/>
    </source>
</evidence>
<evidence type="ECO:0000256" key="7">
    <source>
        <dbReference type="ARBA" id="ARBA00046280"/>
    </source>
</evidence>
<dbReference type="InterPro" id="IPR036812">
    <property type="entry name" value="NAD(P)_OxRdtase_dom_sf"/>
</dbReference>
<evidence type="ECO:0000256" key="1">
    <source>
        <dbReference type="ARBA" id="ARBA00008025"/>
    </source>
</evidence>
<keyword evidence="8" id="KW-0175">Coiled coil</keyword>
<keyword evidence="15" id="KW-1185">Reference proteome</keyword>
<keyword evidence="4" id="KW-0653">Protein transport</keyword>
<dbReference type="PROSITE" id="PS50859">
    <property type="entry name" value="LONGIN"/>
    <property type="match status" value="1"/>
</dbReference>
<comment type="similarity">
    <text evidence="1">Belongs to the synaptobrevin family.</text>
</comment>
<proteinExistence type="inferred from homology"/>
<feature type="domain" description="Longin" evidence="12">
    <location>
        <begin position="529"/>
        <end position="632"/>
    </location>
</feature>
<dbReference type="SUPFAM" id="SSF48452">
    <property type="entry name" value="TPR-like"/>
    <property type="match status" value="1"/>
</dbReference>
<comment type="subcellular location">
    <subcellularLocation>
        <location evidence="7">Endomembrane system</location>
        <topology evidence="7">Single-pass type IV membrane protein</topology>
    </subcellularLocation>
</comment>
<evidence type="ECO:0000256" key="5">
    <source>
        <dbReference type="ARBA" id="ARBA00022989"/>
    </source>
</evidence>
<dbReference type="InterPro" id="IPR051097">
    <property type="entry name" value="Synaptobrevin-like_transport"/>
</dbReference>
<dbReference type="FunFam" id="1.20.5.110:FF:000004">
    <property type="entry name" value="Vesicle-associated membrane protein 7"/>
    <property type="match status" value="1"/>
</dbReference>
<dbReference type="PROSITE" id="PS50005">
    <property type="entry name" value="TPR"/>
    <property type="match status" value="1"/>
</dbReference>
<evidence type="ECO:0000259" key="13">
    <source>
        <dbReference type="PROSITE" id="PS50892"/>
    </source>
</evidence>
<dbReference type="SUPFAM" id="SSF58038">
    <property type="entry name" value="SNARE fusion complex"/>
    <property type="match status" value="1"/>
</dbReference>
<dbReference type="GO" id="GO:0016192">
    <property type="term" value="P:vesicle-mediated transport"/>
    <property type="evidence" value="ECO:0007669"/>
    <property type="project" value="InterPro"/>
</dbReference>
<keyword evidence="9" id="KW-0802">TPR repeat</keyword>
<evidence type="ECO:0000259" key="12">
    <source>
        <dbReference type="PROSITE" id="PS50859"/>
    </source>
</evidence>
<keyword evidence="5 11" id="KW-1133">Transmembrane helix</keyword>
<keyword evidence="6 11" id="KW-0472">Membrane</keyword>
<feature type="transmembrane region" description="Helical" evidence="11">
    <location>
        <begin position="730"/>
        <end position="752"/>
    </location>
</feature>
<feature type="domain" description="V-SNARE coiled-coil homology" evidence="13">
    <location>
        <begin position="666"/>
        <end position="726"/>
    </location>
</feature>
<dbReference type="CDD" id="cd14824">
    <property type="entry name" value="Longin"/>
    <property type="match status" value="1"/>
</dbReference>
<evidence type="ECO:0000256" key="9">
    <source>
        <dbReference type="PROSITE-ProRule" id="PRU00339"/>
    </source>
</evidence>
<evidence type="ECO:0000256" key="10">
    <source>
        <dbReference type="SAM" id="MobiDB-lite"/>
    </source>
</evidence>
<dbReference type="CDD" id="cd15843">
    <property type="entry name" value="R-SNARE"/>
    <property type="match status" value="1"/>
</dbReference>
<keyword evidence="3 11" id="KW-0812">Transmembrane</keyword>
<organism evidence="14 15">
    <name type="scientific">Phytophthora citrophthora</name>
    <dbReference type="NCBI Taxonomy" id="4793"/>
    <lineage>
        <taxon>Eukaryota</taxon>
        <taxon>Sar</taxon>
        <taxon>Stramenopiles</taxon>
        <taxon>Oomycota</taxon>
        <taxon>Peronosporomycetes</taxon>
        <taxon>Peronosporales</taxon>
        <taxon>Peronosporaceae</taxon>
        <taxon>Phytophthora</taxon>
    </lineage>
</organism>
<dbReference type="GO" id="GO:0016020">
    <property type="term" value="C:membrane"/>
    <property type="evidence" value="ECO:0007669"/>
    <property type="project" value="InterPro"/>
</dbReference>
<dbReference type="PRINTS" id="PR00219">
    <property type="entry name" value="SYNAPTOBREVN"/>
</dbReference>
<dbReference type="GO" id="GO:0012505">
    <property type="term" value="C:endomembrane system"/>
    <property type="evidence" value="ECO:0007669"/>
    <property type="project" value="UniProtKB-SubCell"/>
</dbReference>
<feature type="transmembrane region" description="Helical" evidence="11">
    <location>
        <begin position="764"/>
        <end position="782"/>
    </location>
</feature>
<dbReference type="InterPro" id="IPR011012">
    <property type="entry name" value="Longin-like_dom_sf"/>
</dbReference>
<dbReference type="InterPro" id="IPR019544">
    <property type="entry name" value="Tetratricopeptide_SHNi-TPR_dom"/>
</dbReference>
<dbReference type="Pfam" id="PF13774">
    <property type="entry name" value="Longin"/>
    <property type="match status" value="1"/>
</dbReference>
<evidence type="ECO:0000256" key="2">
    <source>
        <dbReference type="ARBA" id="ARBA00022448"/>
    </source>
</evidence>
<dbReference type="SUPFAM" id="SSF64356">
    <property type="entry name" value="SNARE-like"/>
    <property type="match status" value="1"/>
</dbReference>
<dbReference type="GO" id="GO:0005737">
    <property type="term" value="C:cytoplasm"/>
    <property type="evidence" value="ECO:0007669"/>
    <property type="project" value="UniProtKB-ARBA"/>
</dbReference>